<evidence type="ECO:0000256" key="2">
    <source>
        <dbReference type="ARBA" id="ARBA00022833"/>
    </source>
</evidence>
<evidence type="ECO:0000259" key="5">
    <source>
        <dbReference type="PROSITE" id="PS50119"/>
    </source>
</evidence>
<keyword evidence="2" id="KW-0862">Zinc</keyword>
<dbReference type="Gene3D" id="3.30.160.60">
    <property type="entry name" value="Classic Zinc Finger"/>
    <property type="match status" value="1"/>
</dbReference>
<proteinExistence type="predicted"/>
<keyword evidence="4" id="KW-0472">Membrane</keyword>
<dbReference type="GO" id="GO:0008270">
    <property type="term" value="F:zinc ion binding"/>
    <property type="evidence" value="ECO:0007669"/>
    <property type="project" value="UniProtKB-KW"/>
</dbReference>
<protein>
    <recommendedName>
        <fullName evidence="5">B box-type domain-containing protein</fullName>
    </recommendedName>
</protein>
<feature type="transmembrane region" description="Helical" evidence="4">
    <location>
        <begin position="150"/>
        <end position="172"/>
    </location>
</feature>
<evidence type="ECO:0000256" key="4">
    <source>
        <dbReference type="SAM" id="Phobius"/>
    </source>
</evidence>
<evidence type="ECO:0000256" key="3">
    <source>
        <dbReference type="PROSITE-ProRule" id="PRU00024"/>
    </source>
</evidence>
<dbReference type="Proteomes" id="UP001497482">
    <property type="component" value="Chromosome 1"/>
</dbReference>
<dbReference type="InterPro" id="IPR000315">
    <property type="entry name" value="Znf_B-box"/>
</dbReference>
<organism evidence="6 7">
    <name type="scientific">Knipowitschia caucasica</name>
    <name type="common">Caucasian dwarf goby</name>
    <name type="synonym">Pomatoschistus caucasicus</name>
    <dbReference type="NCBI Taxonomy" id="637954"/>
    <lineage>
        <taxon>Eukaryota</taxon>
        <taxon>Metazoa</taxon>
        <taxon>Chordata</taxon>
        <taxon>Craniata</taxon>
        <taxon>Vertebrata</taxon>
        <taxon>Euteleostomi</taxon>
        <taxon>Actinopterygii</taxon>
        <taxon>Neopterygii</taxon>
        <taxon>Teleostei</taxon>
        <taxon>Neoteleostei</taxon>
        <taxon>Acanthomorphata</taxon>
        <taxon>Gobiaria</taxon>
        <taxon>Gobiiformes</taxon>
        <taxon>Gobioidei</taxon>
        <taxon>Gobiidae</taxon>
        <taxon>Gobiinae</taxon>
        <taxon>Knipowitschia</taxon>
    </lineage>
</organism>
<dbReference type="PROSITE" id="PS50119">
    <property type="entry name" value="ZF_BBOX"/>
    <property type="match status" value="1"/>
</dbReference>
<keyword evidence="7" id="KW-1185">Reference proteome</keyword>
<dbReference type="Pfam" id="PF00643">
    <property type="entry name" value="zf-B_box"/>
    <property type="match status" value="1"/>
</dbReference>
<gene>
    <name evidence="6" type="ORF">KC01_LOCUS1747</name>
</gene>
<keyword evidence="1 3" id="KW-0863">Zinc-finger</keyword>
<evidence type="ECO:0000256" key="1">
    <source>
        <dbReference type="ARBA" id="ARBA00022771"/>
    </source>
</evidence>
<reference evidence="6 7" key="1">
    <citation type="submission" date="2024-04" db="EMBL/GenBank/DDBJ databases">
        <authorList>
            <person name="Waldvogel A.-M."/>
            <person name="Schoenle A."/>
        </authorList>
    </citation>
    <scope>NUCLEOTIDE SEQUENCE [LARGE SCALE GENOMIC DNA]</scope>
</reference>
<keyword evidence="4" id="KW-1133">Transmembrane helix</keyword>
<keyword evidence="4" id="KW-0812">Transmembrane</keyword>
<accession>A0AAV2IYY4</accession>
<dbReference type="EMBL" id="OZ035823">
    <property type="protein sequence ID" value="CAL1569288.1"/>
    <property type="molecule type" value="Genomic_DNA"/>
</dbReference>
<keyword evidence="1 3" id="KW-0479">Metal-binding</keyword>
<evidence type="ECO:0000313" key="6">
    <source>
        <dbReference type="EMBL" id="CAL1569288.1"/>
    </source>
</evidence>
<evidence type="ECO:0000313" key="7">
    <source>
        <dbReference type="Proteomes" id="UP001497482"/>
    </source>
</evidence>
<dbReference type="SUPFAM" id="SSF57845">
    <property type="entry name" value="B-box zinc-binding domain"/>
    <property type="match status" value="1"/>
</dbReference>
<name>A0AAV2IYY4_KNICA</name>
<feature type="domain" description="B box-type" evidence="5">
    <location>
        <begin position="72"/>
        <end position="113"/>
    </location>
</feature>
<dbReference type="AlphaFoldDB" id="A0AAV2IYY4"/>
<sequence length="184" mass="19692">MSDKPVPCDLMRPSDSPPVDTAIKASDQPIFSVLSSGGVKMKEARVLAGLDCTGGDGGSALTTDSESGIFSGECELCEDHEAELDWFCDTEQKLVCSHCATVGPCRAHALIPLSARVSSLRPPPAVSPLSPPTPLPSWDSEFRLTSSLPFYGLIFATVFLANIYVLFVIRCLREAKPRAKFAST</sequence>